<evidence type="ECO:0000313" key="1">
    <source>
        <dbReference type="EMBL" id="SIS89992.1"/>
    </source>
</evidence>
<name>A0A1N7MV95_9BACT</name>
<protein>
    <recommendedName>
        <fullName evidence="3">DUF4382 domain-containing protein</fullName>
    </recommendedName>
</protein>
<organism evidence="1 2">
    <name type="scientific">Belliella pelovolcani</name>
    <dbReference type="NCBI Taxonomy" id="529505"/>
    <lineage>
        <taxon>Bacteria</taxon>
        <taxon>Pseudomonadati</taxon>
        <taxon>Bacteroidota</taxon>
        <taxon>Cytophagia</taxon>
        <taxon>Cytophagales</taxon>
        <taxon>Cyclobacteriaceae</taxon>
        <taxon>Belliella</taxon>
    </lineage>
</organism>
<evidence type="ECO:0008006" key="3">
    <source>
        <dbReference type="Google" id="ProtNLM"/>
    </source>
</evidence>
<sequence>MEKISNWITTAMLIAIATFGMSCSENDDIPGQGDGKLGFALLIKNDVTTNSNARILDNRLTIEDGFIQVKELELEMEGRNENGRFEKEIEIKFRDIKKVSLDRFNPEVDFFINIPEGEYEEIEVELDLIDYRNEPSIFLAGSFIKADESIVPLRFEHFGDDIDFEVELEAKNGGYFTVDRINNPLALLEINVLNWFGQISEIELENALLTNGILIISNNQNRELYRKIRDRIEASSEIEIELRN</sequence>
<keyword evidence="2" id="KW-1185">Reference proteome</keyword>
<dbReference type="EMBL" id="FTOP01000007">
    <property type="protein sequence ID" value="SIS89992.1"/>
    <property type="molecule type" value="Genomic_DNA"/>
</dbReference>
<accession>A0A1N7MV95</accession>
<gene>
    <name evidence="1" type="ORF">SAMN05421761_107173</name>
</gene>
<dbReference type="AlphaFoldDB" id="A0A1N7MV95"/>
<proteinExistence type="predicted"/>
<dbReference type="PROSITE" id="PS51257">
    <property type="entry name" value="PROKAR_LIPOPROTEIN"/>
    <property type="match status" value="1"/>
</dbReference>
<evidence type="ECO:0000313" key="2">
    <source>
        <dbReference type="Proteomes" id="UP000186026"/>
    </source>
</evidence>
<dbReference type="RefSeq" id="WP_245802681.1">
    <property type="nucleotide sequence ID" value="NZ_FTOP01000007.1"/>
</dbReference>
<dbReference type="Proteomes" id="UP000186026">
    <property type="component" value="Unassembled WGS sequence"/>
</dbReference>
<dbReference type="STRING" id="529505.SAMN05421761_107173"/>
<reference evidence="2" key="1">
    <citation type="submission" date="2017-01" db="EMBL/GenBank/DDBJ databases">
        <authorList>
            <person name="Varghese N."/>
            <person name="Submissions S."/>
        </authorList>
    </citation>
    <scope>NUCLEOTIDE SEQUENCE [LARGE SCALE GENOMIC DNA]</scope>
    <source>
        <strain evidence="2">DSM 46698</strain>
    </source>
</reference>